<dbReference type="Gene3D" id="3.90.550.10">
    <property type="entry name" value="Spore Coat Polysaccharide Biosynthesis Protein SpsA, Chain A"/>
    <property type="match status" value="1"/>
</dbReference>
<proteinExistence type="predicted"/>
<dbReference type="Pfam" id="PF25441">
    <property type="entry name" value="Hexapep_UGP3_C"/>
    <property type="match status" value="1"/>
</dbReference>
<dbReference type="InterPro" id="IPR029044">
    <property type="entry name" value="Nucleotide-diphossugar_trans"/>
</dbReference>
<dbReference type="Proteomes" id="UP000198341">
    <property type="component" value="Chromosome 2"/>
</dbReference>
<dbReference type="GO" id="GO:0006048">
    <property type="term" value="P:UDP-N-acetylglucosamine biosynthetic process"/>
    <property type="evidence" value="ECO:0007669"/>
    <property type="project" value="TreeGrafter"/>
</dbReference>
<dbReference type="SUPFAM" id="SSF53448">
    <property type="entry name" value="Nucleotide-diphospho-sugar transferases"/>
    <property type="match status" value="1"/>
</dbReference>
<dbReference type="PANTHER" id="PTHR11952:SF14">
    <property type="entry name" value="UTP--GLUCOSE-1-PHOSPHATE URIDYLYLTRANSFERASE 3, CHLOROPLASTIC"/>
    <property type="match status" value="1"/>
</dbReference>
<dbReference type="OrthoDB" id="2020092at2759"/>
<feature type="region of interest" description="Disordered" evidence="1">
    <location>
        <begin position="1"/>
        <end position="70"/>
    </location>
</feature>
<dbReference type="KEGG" id="bpg:Bathy02g06180"/>
<feature type="compositionally biased region" description="Basic residues" evidence="1">
    <location>
        <begin position="20"/>
        <end position="33"/>
    </location>
</feature>
<accession>K8EBI8</accession>
<dbReference type="eggNOG" id="ENOG502QU00">
    <property type="taxonomic scope" value="Eukaryota"/>
</dbReference>
<dbReference type="AlphaFoldDB" id="K8EBI8"/>
<feature type="domain" description="UGP3-like C-terminal hexapeptide repeats" evidence="2">
    <location>
        <begin position="735"/>
        <end position="890"/>
    </location>
</feature>
<organism evidence="3 4">
    <name type="scientific">Bathycoccus prasinos</name>
    <dbReference type="NCBI Taxonomy" id="41875"/>
    <lineage>
        <taxon>Eukaryota</taxon>
        <taxon>Viridiplantae</taxon>
        <taxon>Chlorophyta</taxon>
        <taxon>Mamiellophyceae</taxon>
        <taxon>Mamiellales</taxon>
        <taxon>Bathycoccaceae</taxon>
        <taxon>Bathycoccus</taxon>
    </lineage>
</organism>
<dbReference type="EMBL" id="FO082277">
    <property type="protein sequence ID" value="CCO15297.1"/>
    <property type="molecule type" value="Genomic_DNA"/>
</dbReference>
<gene>
    <name evidence="3" type="ORF">Bathy02g06180</name>
</gene>
<dbReference type="PANTHER" id="PTHR11952">
    <property type="entry name" value="UDP- GLUCOSE PYROPHOSPHORYLASE"/>
    <property type="match status" value="1"/>
</dbReference>
<name>K8EBI8_9CHLO</name>
<dbReference type="GO" id="GO:0003977">
    <property type="term" value="F:UDP-N-acetylglucosamine diphosphorylase activity"/>
    <property type="evidence" value="ECO:0007669"/>
    <property type="project" value="TreeGrafter"/>
</dbReference>
<evidence type="ECO:0000313" key="3">
    <source>
        <dbReference type="EMBL" id="CCO15297.1"/>
    </source>
</evidence>
<evidence type="ECO:0000259" key="2">
    <source>
        <dbReference type="Pfam" id="PF25441"/>
    </source>
</evidence>
<dbReference type="InterPro" id="IPR057388">
    <property type="entry name" value="Hexapep_UGP3_C"/>
</dbReference>
<dbReference type="GeneID" id="19017733"/>
<protein>
    <recommendedName>
        <fullName evidence="2">UGP3-like C-terminal hexapeptide repeats domain-containing protein</fullName>
    </recommendedName>
</protein>
<feature type="compositionally biased region" description="Polar residues" evidence="1">
    <location>
        <begin position="1"/>
        <end position="11"/>
    </location>
</feature>
<evidence type="ECO:0000313" key="4">
    <source>
        <dbReference type="Proteomes" id="UP000198341"/>
    </source>
</evidence>
<reference evidence="3 4" key="1">
    <citation type="submission" date="2011-10" db="EMBL/GenBank/DDBJ databases">
        <authorList>
            <person name="Genoscope - CEA"/>
        </authorList>
    </citation>
    <scope>NUCLEOTIDE SEQUENCE [LARGE SCALE GENOMIC DNA]</scope>
    <source>
        <strain evidence="3 4">RCC 1105</strain>
    </source>
</reference>
<keyword evidence="4" id="KW-1185">Reference proteome</keyword>
<evidence type="ECO:0000256" key="1">
    <source>
        <dbReference type="SAM" id="MobiDB-lite"/>
    </source>
</evidence>
<dbReference type="RefSeq" id="XP_007515057.1">
    <property type="nucleotide sequence ID" value="XM_007514995.1"/>
</dbReference>
<dbReference type="InterPro" id="IPR039741">
    <property type="entry name" value="UDP-sugar_pyrophosphorylase"/>
</dbReference>
<sequence>MTTTLAGSTRVVSGHERPNASHRRWRVQSKRNAVKASRCSVEQQKRNNNHNRRQQQQQQQQLGEAIHSSSSSNYYRRQLIAKNRRHVQRLSAVAPQHEFRASTETSTDFEAQERQILFLVPYRERLLLEPTLEGKIDIVDASETVQAFMNSKTDLVEKVMPSLSKTEQYLIKVTVLCGQQHVFSRFAAQNPESEASLSKLLTTLGKVEVFYDMIGGIVGYQTVALELMHESFGGPPAAIHADKDCHGLDCVPSYEDNDEDKNVSKSCDDSECDMSLHVPSGPDLREGDGEFARKAARKGIEALPEMCEIYPLGGAGDRLGLLDPENGEALPAAFLPYNGRPLLEGLIRDVRAREWLYYKIKASSPDVFDDEEIEKASKLVTPIAIMTSMAKGNHRRISKFMNDSNWFGRGSDNFRLFEQPLVPVLTTRGGEWISASSSEDKGENYSCDIALKPGGHGALWKLMYDEGVFDWLEQQKRTGGVVRQITNPMAGTDTTLLALSGLGRQDNKALGFVSCERAVGASEGINVLVEKTNQVTKERWYGISNVEYTELDKLGISDEPAENSGAEESAYPANTNVLYVGLKHIRDTLTSSPRAAFPGMLINLSKAVKKDGTKGGRLECSMQNIADALMRKSPGKLTKKDWMNLPTFVLFTLRRRVTSSAKRQRKLDDKSLAQTPDGSFLDLLLNASDMLSKCSIEHPPPDDGSAERYLNTGPGFIFAIHPAMGPLWDIIAQKLRGGSIARKSEVKLEIAELNWENVRVDGSLLITCTNVTGEGTMSDIDCGRARIVDVDVLNAGIDWENEGNVYWSATYSRDESAEIVLHGNAEIDIEGCALHGNCAYEVPNGKRLVIRSVNGDAGCLSETYEDIVPGVPSWRWKYAFGGKDDIQSDLVQLHL</sequence>
<dbReference type="STRING" id="41875.K8EBI8"/>